<sequence>MVLLSYLQRFDRYCYCLCSGLRAKDFPGQVALLTSRSGDGYGYLAIAIMAWFLDDAGDDYFAHLLYAFALELPVYWILKNSFRRQRPCERNLSLAALIVASDQFSFPSGHTAAAVLFSVITYQYYPSLGLACFGWAAAIGASRVVVGVHYPSDIVAGAALAVIVSEVVI</sequence>
<dbReference type="CDD" id="cd01610">
    <property type="entry name" value="PAP2_like"/>
    <property type="match status" value="1"/>
</dbReference>
<dbReference type="Pfam" id="PF01569">
    <property type="entry name" value="PAP2"/>
    <property type="match status" value="1"/>
</dbReference>
<proteinExistence type="predicted"/>
<name>A0A432Z6B6_9GAMM</name>
<dbReference type="SUPFAM" id="SSF48317">
    <property type="entry name" value="Acid phosphatase/Vanadium-dependent haloperoxidase"/>
    <property type="match status" value="1"/>
</dbReference>
<organism evidence="11 12">
    <name type="scientific">Idiomarina ramblicola</name>
    <dbReference type="NCBI Taxonomy" id="263724"/>
    <lineage>
        <taxon>Bacteria</taxon>
        <taxon>Pseudomonadati</taxon>
        <taxon>Pseudomonadota</taxon>
        <taxon>Gammaproteobacteria</taxon>
        <taxon>Alteromonadales</taxon>
        <taxon>Idiomarinaceae</taxon>
        <taxon>Idiomarina</taxon>
    </lineage>
</organism>
<dbReference type="Gene3D" id="1.20.144.10">
    <property type="entry name" value="Phosphatidic acid phosphatase type 2/haloperoxidase"/>
    <property type="match status" value="1"/>
</dbReference>
<dbReference type="EMBL" id="PIQC01000001">
    <property type="protein sequence ID" value="RUO73431.1"/>
    <property type="molecule type" value="Genomic_DNA"/>
</dbReference>
<dbReference type="InterPro" id="IPR000326">
    <property type="entry name" value="PAP2/HPO"/>
</dbReference>
<evidence type="ECO:0000313" key="11">
    <source>
        <dbReference type="EMBL" id="RUO73431.1"/>
    </source>
</evidence>
<keyword evidence="12" id="KW-1185">Reference proteome</keyword>
<dbReference type="PANTHER" id="PTHR14969">
    <property type="entry name" value="SPHINGOSINE-1-PHOSPHATE PHOSPHOHYDROLASE"/>
    <property type="match status" value="1"/>
</dbReference>
<keyword evidence="7" id="KW-0472">Membrane</keyword>
<reference evidence="12" key="1">
    <citation type="journal article" date="2018" name="Front. Microbiol.">
        <title>Genome-Based Analysis Reveals the Taxonomy and Diversity of the Family Idiomarinaceae.</title>
        <authorList>
            <person name="Liu Y."/>
            <person name="Lai Q."/>
            <person name="Shao Z."/>
        </authorList>
    </citation>
    <scope>NUCLEOTIDE SEQUENCE [LARGE SCALE GENOMIC DNA]</scope>
    <source>
        <strain evidence="12">R22</strain>
    </source>
</reference>
<keyword evidence="6" id="KW-1133">Transmembrane helix</keyword>
<comment type="catalytic activity">
    <reaction evidence="9">
        <text>di-trans,octa-cis-undecaprenyl diphosphate + H2O = di-trans,octa-cis-undecaprenyl phosphate + phosphate + H(+)</text>
        <dbReference type="Rhea" id="RHEA:28094"/>
        <dbReference type="ChEBI" id="CHEBI:15377"/>
        <dbReference type="ChEBI" id="CHEBI:15378"/>
        <dbReference type="ChEBI" id="CHEBI:43474"/>
        <dbReference type="ChEBI" id="CHEBI:58405"/>
        <dbReference type="ChEBI" id="CHEBI:60392"/>
        <dbReference type="EC" id="3.6.1.27"/>
    </reaction>
</comment>
<evidence type="ECO:0000256" key="4">
    <source>
        <dbReference type="ARBA" id="ARBA00022692"/>
    </source>
</evidence>
<dbReference type="GO" id="GO:0005886">
    <property type="term" value="C:plasma membrane"/>
    <property type="evidence" value="ECO:0007669"/>
    <property type="project" value="UniProtKB-SubCell"/>
</dbReference>
<evidence type="ECO:0000256" key="7">
    <source>
        <dbReference type="ARBA" id="ARBA00023136"/>
    </source>
</evidence>
<dbReference type="PANTHER" id="PTHR14969:SF62">
    <property type="entry name" value="DECAPRENYLPHOSPHORYL-5-PHOSPHORIBOSE PHOSPHATASE RV3807C-RELATED"/>
    <property type="match status" value="1"/>
</dbReference>
<feature type="domain" description="Phosphatidic acid phosphatase type 2/haloperoxidase" evidence="10">
    <location>
        <begin position="62"/>
        <end position="169"/>
    </location>
</feature>
<evidence type="ECO:0000256" key="5">
    <source>
        <dbReference type="ARBA" id="ARBA00022801"/>
    </source>
</evidence>
<evidence type="ECO:0000256" key="9">
    <source>
        <dbReference type="ARBA" id="ARBA00047594"/>
    </source>
</evidence>
<dbReference type="Proteomes" id="UP000288058">
    <property type="component" value="Unassembled WGS sequence"/>
</dbReference>
<comment type="caution">
    <text evidence="11">The sequence shown here is derived from an EMBL/GenBank/DDBJ whole genome shotgun (WGS) entry which is preliminary data.</text>
</comment>
<accession>A0A432Z6B6</accession>
<dbReference type="SMART" id="SM00014">
    <property type="entry name" value="acidPPc"/>
    <property type="match status" value="1"/>
</dbReference>
<dbReference type="InterPro" id="IPR036938">
    <property type="entry name" value="PAP2/HPO_sf"/>
</dbReference>
<evidence type="ECO:0000313" key="12">
    <source>
        <dbReference type="Proteomes" id="UP000288058"/>
    </source>
</evidence>
<keyword evidence="5" id="KW-0378">Hydrolase</keyword>
<gene>
    <name evidence="11" type="ORF">CWI78_03090</name>
</gene>
<evidence type="ECO:0000259" key="10">
    <source>
        <dbReference type="SMART" id="SM00014"/>
    </source>
</evidence>
<comment type="subcellular location">
    <subcellularLocation>
        <location evidence="1">Cell membrane</location>
        <topology evidence="1">Multi-pass membrane protein</topology>
    </subcellularLocation>
</comment>
<evidence type="ECO:0000256" key="2">
    <source>
        <dbReference type="ARBA" id="ARBA00012374"/>
    </source>
</evidence>
<protein>
    <recommendedName>
        <fullName evidence="2">undecaprenyl-diphosphate phosphatase</fullName>
        <ecNumber evidence="2">3.6.1.27</ecNumber>
    </recommendedName>
    <alternativeName>
        <fullName evidence="8">Undecaprenyl pyrophosphate phosphatase</fullName>
    </alternativeName>
</protein>
<evidence type="ECO:0000256" key="6">
    <source>
        <dbReference type="ARBA" id="ARBA00022989"/>
    </source>
</evidence>
<evidence type="ECO:0000256" key="8">
    <source>
        <dbReference type="ARBA" id="ARBA00032707"/>
    </source>
</evidence>
<evidence type="ECO:0000256" key="1">
    <source>
        <dbReference type="ARBA" id="ARBA00004651"/>
    </source>
</evidence>
<keyword evidence="3" id="KW-1003">Cell membrane</keyword>
<keyword evidence="4" id="KW-0812">Transmembrane</keyword>
<dbReference type="EC" id="3.6.1.27" evidence="2"/>
<dbReference type="GO" id="GO:0050380">
    <property type="term" value="F:undecaprenyl-diphosphatase activity"/>
    <property type="evidence" value="ECO:0007669"/>
    <property type="project" value="UniProtKB-EC"/>
</dbReference>
<evidence type="ECO:0000256" key="3">
    <source>
        <dbReference type="ARBA" id="ARBA00022475"/>
    </source>
</evidence>
<dbReference type="AlphaFoldDB" id="A0A432Z6B6"/>
<dbReference type="OrthoDB" id="9780507at2"/>